<dbReference type="PROSITE" id="PS50132">
    <property type="entry name" value="RGS"/>
    <property type="match status" value="2"/>
</dbReference>
<proteinExistence type="predicted"/>
<organism evidence="2 3">
    <name type="scientific">Necator americanus</name>
    <name type="common">Human hookworm</name>
    <dbReference type="NCBI Taxonomy" id="51031"/>
    <lineage>
        <taxon>Eukaryota</taxon>
        <taxon>Metazoa</taxon>
        <taxon>Ecdysozoa</taxon>
        <taxon>Nematoda</taxon>
        <taxon>Chromadorea</taxon>
        <taxon>Rhabditida</taxon>
        <taxon>Rhabditina</taxon>
        <taxon>Rhabditomorpha</taxon>
        <taxon>Strongyloidea</taxon>
        <taxon>Ancylostomatidae</taxon>
        <taxon>Bunostominae</taxon>
        <taxon>Necator</taxon>
    </lineage>
</organism>
<reference evidence="2 3" key="1">
    <citation type="submission" date="2023-08" db="EMBL/GenBank/DDBJ databases">
        <title>A Necator americanus chromosomal reference genome.</title>
        <authorList>
            <person name="Ilik V."/>
            <person name="Petrzelkova K.J."/>
            <person name="Pardy F."/>
            <person name="Fuh T."/>
            <person name="Niatou-Singa F.S."/>
            <person name="Gouil Q."/>
            <person name="Baker L."/>
            <person name="Ritchie M.E."/>
            <person name="Jex A.R."/>
            <person name="Gazzola D."/>
            <person name="Li H."/>
            <person name="Toshio Fujiwara R."/>
            <person name="Zhan B."/>
            <person name="Aroian R.V."/>
            <person name="Pafco B."/>
            <person name="Schwarz E.M."/>
        </authorList>
    </citation>
    <scope>NUCLEOTIDE SEQUENCE [LARGE SCALE GENOMIC DNA]</scope>
    <source>
        <strain evidence="2 3">Aroian</strain>
        <tissue evidence="2">Whole animal</tissue>
    </source>
</reference>
<dbReference type="PANTHER" id="PTHR13155">
    <property type="entry name" value="A-KINASE ANCHOR PROTEINS"/>
    <property type="match status" value="1"/>
</dbReference>
<gene>
    <name evidence="2" type="primary">Necator_chrIII.g11222</name>
    <name evidence="2" type="ORF">RB195_010457</name>
</gene>
<dbReference type="EMBL" id="JAVFWL010000003">
    <property type="protein sequence ID" value="KAK6743205.1"/>
    <property type="molecule type" value="Genomic_DNA"/>
</dbReference>
<dbReference type="InterPro" id="IPR052246">
    <property type="entry name" value="Cell_Polariz_PKAAnc"/>
</dbReference>
<dbReference type="Pfam" id="PF00615">
    <property type="entry name" value="RGS"/>
    <property type="match status" value="2"/>
</dbReference>
<accession>A0ABR1D0D8</accession>
<dbReference type="Gene3D" id="1.10.167.10">
    <property type="entry name" value="Regulator of G-protein Signalling 4, domain 2"/>
    <property type="match status" value="2"/>
</dbReference>
<feature type="domain" description="RGS" evidence="1">
    <location>
        <begin position="61"/>
        <end position="190"/>
    </location>
</feature>
<dbReference type="CDD" id="cd07440">
    <property type="entry name" value="RGS"/>
    <property type="match status" value="1"/>
</dbReference>
<protein>
    <recommendedName>
        <fullName evidence="1">RGS domain-containing protein</fullName>
    </recommendedName>
</protein>
<evidence type="ECO:0000313" key="2">
    <source>
        <dbReference type="EMBL" id="KAK6743205.1"/>
    </source>
</evidence>
<feature type="domain" description="RGS" evidence="1">
    <location>
        <begin position="199"/>
        <end position="322"/>
    </location>
</feature>
<dbReference type="Proteomes" id="UP001303046">
    <property type="component" value="Unassembled WGS sequence"/>
</dbReference>
<dbReference type="SMART" id="SM00315">
    <property type="entry name" value="RGS"/>
    <property type="match status" value="2"/>
</dbReference>
<dbReference type="InterPro" id="IPR016137">
    <property type="entry name" value="RGS"/>
</dbReference>
<dbReference type="PANTHER" id="PTHR13155:SF1">
    <property type="entry name" value="A-KINASE ANCHOR PROTEIN 10, MITOCHONDRIAL"/>
    <property type="match status" value="1"/>
</dbReference>
<dbReference type="InterPro" id="IPR036305">
    <property type="entry name" value="RGS_sf"/>
</dbReference>
<sequence length="491" mass="56016">MNAVLAKLELLKKERRDVKNKSASGQNRLVAEYQFSQQNAMQAGIFENLITAQGSSVLPHSVDDILGDSLGMTFFIHFLESCDRLNLVKFWTHVNGFKTSLGEDRTESLQKAELSLALLDARNIYDKYIDGESASSISFPWSISERVLSRLSEEHLAPNIFDEAARFVRDLFELRYYKEFRNSIYFKKYQLRKLSQGCSVEDVLHVPALLLAFLEFIDDHHDHDNIQFLLACNAFELNYDSLADNDVLEDAICIYDKYFSMQALTPLRVDVSVRQAMESEICSDSGRPLRSSFLSVKELCMDSLREKYLGRFVQSPGYQNYLIELEGEVQNMIELPLANRDGVRAGSSSSDSLPVTLCANFEAADCKRASVKSAMYSPLLTRQNRSLNLAEIDCMGQYHVLYDDSLAQDSNTPSRIRRKLRKYLDKSTLKEEEVAVEVARTIIADEFNSFLHALFAFILAYIQCISKLDDFPIYTFKSQQISNKFDGIKEI</sequence>
<dbReference type="InterPro" id="IPR044926">
    <property type="entry name" value="RGS_subdomain_2"/>
</dbReference>
<evidence type="ECO:0000259" key="1">
    <source>
        <dbReference type="PROSITE" id="PS50132"/>
    </source>
</evidence>
<evidence type="ECO:0000313" key="3">
    <source>
        <dbReference type="Proteomes" id="UP001303046"/>
    </source>
</evidence>
<comment type="caution">
    <text evidence="2">The sequence shown here is derived from an EMBL/GenBank/DDBJ whole genome shotgun (WGS) entry which is preliminary data.</text>
</comment>
<keyword evidence="3" id="KW-1185">Reference proteome</keyword>
<name>A0ABR1D0D8_NECAM</name>
<dbReference type="SUPFAM" id="SSF48097">
    <property type="entry name" value="Regulator of G-protein signaling, RGS"/>
    <property type="match status" value="2"/>
</dbReference>